<comment type="caution">
    <text evidence="1">The sequence shown here is derived from an EMBL/GenBank/DDBJ whole genome shotgun (WGS) entry which is preliminary data.</text>
</comment>
<dbReference type="AlphaFoldDB" id="A0A9J5WP64"/>
<accession>A0A9J5WP64</accession>
<gene>
    <name evidence="1" type="ORF">H5410_056828</name>
</gene>
<dbReference type="Proteomes" id="UP000824120">
    <property type="component" value="Chromosome 11"/>
</dbReference>
<sequence length="141" mass="15804">MSSAKLCRCIGTLEGSCKFVSGYVSDVCTLGTICYFSVIQLYNIYSSSQNCILVFDILKKCPSQLAHTLADFRVPATSHQYKYWTWSCMKEYKHSSQNLKGNRWICRPPRPSLSGKRWRICGLGRSSSPTPCKAKPGTNSS</sequence>
<dbReference type="EMBL" id="JACXVP010000011">
    <property type="protein sequence ID" value="KAG5576694.1"/>
    <property type="molecule type" value="Genomic_DNA"/>
</dbReference>
<proteinExistence type="predicted"/>
<reference evidence="1 2" key="1">
    <citation type="submission" date="2020-09" db="EMBL/GenBank/DDBJ databases">
        <title>De no assembly of potato wild relative species, Solanum commersonii.</title>
        <authorList>
            <person name="Cho K."/>
        </authorList>
    </citation>
    <scope>NUCLEOTIDE SEQUENCE [LARGE SCALE GENOMIC DNA]</scope>
    <source>
        <strain evidence="1">LZ3.2</strain>
        <tissue evidence="1">Leaf</tissue>
    </source>
</reference>
<organism evidence="1 2">
    <name type="scientific">Solanum commersonii</name>
    <name type="common">Commerson's wild potato</name>
    <name type="synonym">Commerson's nightshade</name>
    <dbReference type="NCBI Taxonomy" id="4109"/>
    <lineage>
        <taxon>Eukaryota</taxon>
        <taxon>Viridiplantae</taxon>
        <taxon>Streptophyta</taxon>
        <taxon>Embryophyta</taxon>
        <taxon>Tracheophyta</taxon>
        <taxon>Spermatophyta</taxon>
        <taxon>Magnoliopsida</taxon>
        <taxon>eudicotyledons</taxon>
        <taxon>Gunneridae</taxon>
        <taxon>Pentapetalae</taxon>
        <taxon>asterids</taxon>
        <taxon>lamiids</taxon>
        <taxon>Solanales</taxon>
        <taxon>Solanaceae</taxon>
        <taxon>Solanoideae</taxon>
        <taxon>Solaneae</taxon>
        <taxon>Solanum</taxon>
    </lineage>
</organism>
<evidence type="ECO:0000313" key="2">
    <source>
        <dbReference type="Proteomes" id="UP000824120"/>
    </source>
</evidence>
<keyword evidence="2" id="KW-1185">Reference proteome</keyword>
<name>A0A9J5WP64_SOLCO</name>
<protein>
    <submittedName>
        <fullName evidence="1">Uncharacterized protein</fullName>
    </submittedName>
</protein>
<evidence type="ECO:0000313" key="1">
    <source>
        <dbReference type="EMBL" id="KAG5576694.1"/>
    </source>
</evidence>